<dbReference type="PANTHER" id="PTHR30047">
    <property type="entry name" value="HIGH-AFFINITY CHOLINE TRANSPORT PROTEIN-RELATED"/>
    <property type="match status" value="1"/>
</dbReference>
<comment type="caution">
    <text evidence="9">The sequence shown here is derived from an EMBL/GenBank/DDBJ whole genome shotgun (WGS) entry which is preliminary data.</text>
</comment>
<gene>
    <name evidence="9" type="ORF">bcere0026_49560</name>
</gene>
<feature type="transmembrane region" description="Helical" evidence="8">
    <location>
        <begin position="237"/>
        <end position="256"/>
    </location>
</feature>
<proteinExistence type="inferred from homology"/>
<comment type="similarity">
    <text evidence="2">Belongs to the BCCT transporter (TC 2.A.15) family.</text>
</comment>
<evidence type="ECO:0000313" key="9">
    <source>
        <dbReference type="EMBL" id="EEL68075.1"/>
    </source>
</evidence>
<evidence type="ECO:0000256" key="8">
    <source>
        <dbReference type="SAM" id="Phobius"/>
    </source>
</evidence>
<feature type="transmembrane region" description="Helical" evidence="8">
    <location>
        <begin position="98"/>
        <end position="118"/>
    </location>
</feature>
<feature type="transmembrane region" description="Helical" evidence="8">
    <location>
        <begin position="58"/>
        <end position="77"/>
    </location>
</feature>
<accession>C2Y1W1</accession>
<dbReference type="HOGENOM" id="CLU_010118_5_2_9"/>
<keyword evidence="3" id="KW-0813">Transport</keyword>
<evidence type="ECO:0000256" key="7">
    <source>
        <dbReference type="ARBA" id="ARBA00023136"/>
    </source>
</evidence>
<feature type="transmembrane region" description="Helical" evidence="8">
    <location>
        <begin position="12"/>
        <end position="32"/>
    </location>
</feature>
<evidence type="ECO:0000256" key="6">
    <source>
        <dbReference type="ARBA" id="ARBA00022989"/>
    </source>
</evidence>
<dbReference type="PANTHER" id="PTHR30047:SF7">
    <property type="entry name" value="HIGH-AFFINITY CHOLINE TRANSPORT PROTEIN"/>
    <property type="match status" value="1"/>
</dbReference>
<dbReference type="InterPro" id="IPR018093">
    <property type="entry name" value="BCCT_CS"/>
</dbReference>
<feature type="transmembrane region" description="Helical" evidence="8">
    <location>
        <begin position="151"/>
        <end position="169"/>
    </location>
</feature>
<name>C2Y1W1_BACMY</name>
<keyword evidence="6 8" id="KW-1133">Transmembrane helix</keyword>
<evidence type="ECO:0000256" key="2">
    <source>
        <dbReference type="ARBA" id="ARBA00005658"/>
    </source>
</evidence>
<reference evidence="9" key="1">
    <citation type="journal article" date="2012" name="Genome Res.">
        <title>Genomic characterization of the Bacillus cereus sensu lato species: Backdrop to the evolution of Bacillus anthracis.</title>
        <authorList>
            <person name="Zwick M.E."/>
            <person name="Joseph S.J."/>
            <person name="Didelot X."/>
            <person name="Chen P.E."/>
            <person name="Bishop-Lilly K.A."/>
            <person name="Stewart A.C."/>
            <person name="Willner K."/>
            <person name="Nolan N."/>
            <person name="Lentz S."/>
            <person name="Thomason M.K."/>
            <person name="Sozhamannan S."/>
            <person name="Mateczun A.J."/>
            <person name="Du L."/>
            <person name="Read T.D."/>
        </authorList>
    </citation>
    <scope>NUCLEOTIDE SEQUENCE [LARGE SCALE GENOMIC DNA]</scope>
    <source>
        <strain evidence="9">AH603</strain>
    </source>
</reference>
<dbReference type="GO" id="GO:0022857">
    <property type="term" value="F:transmembrane transporter activity"/>
    <property type="evidence" value="ECO:0007669"/>
    <property type="project" value="InterPro"/>
</dbReference>
<feature type="transmembrane region" description="Helical" evidence="8">
    <location>
        <begin position="325"/>
        <end position="342"/>
    </location>
</feature>
<evidence type="ECO:0000256" key="4">
    <source>
        <dbReference type="ARBA" id="ARBA00022475"/>
    </source>
</evidence>
<evidence type="ECO:0000256" key="1">
    <source>
        <dbReference type="ARBA" id="ARBA00004651"/>
    </source>
</evidence>
<feature type="transmembrane region" description="Helical" evidence="8">
    <location>
        <begin position="453"/>
        <end position="473"/>
    </location>
</feature>
<feature type="transmembrane region" description="Helical" evidence="8">
    <location>
        <begin position="354"/>
        <end position="373"/>
    </location>
</feature>
<organism evidence="9">
    <name type="scientific">Bacillus mycoides</name>
    <dbReference type="NCBI Taxonomy" id="1405"/>
    <lineage>
        <taxon>Bacteria</taxon>
        <taxon>Bacillati</taxon>
        <taxon>Bacillota</taxon>
        <taxon>Bacilli</taxon>
        <taxon>Bacillales</taxon>
        <taxon>Bacillaceae</taxon>
        <taxon>Bacillus</taxon>
        <taxon>Bacillus cereus group</taxon>
    </lineage>
</organism>
<dbReference type="AlphaFoldDB" id="C2Y1W1"/>
<sequence>MKHTKGDLMRKLTKTFIVSLTLCITFTLWGIIPESIIGKGSLGNVTTVIQAALVSKFGWFYIISVSIFLGIAIFLIVSKYGSIRLGKDDDEPDYSYMTWFAMLFSAGMGIGLVFWGVAEPLNHLYTPPFGEGATEESARLALRFSFFHWGLHPWGLYALVALCIAYFTFRKGRASTISAAVGPLFKGGEHGRIAHMFDVLAVFATVFGVATSLGLGAKQIAGGVSYLTSIPNSLPTQLVIIGIVTVLYMLSAQTGLDKGIKYLSNANIILAFALMIIVLFAGPTNFIMNYFTSTIGSYIQELPSMSFRLSPLNEGGNQWIQSWTIFYWAWWIAWSPFVGTFIARVSRGRTIREFVVGVLLVPTVIGALWFSVFGGTGIHMELFDDANIYGQIKEMGTEVGLFAMLDQMGSMGPALCVLAILLISTFFITSADSATFVLAMLTTHGSLNPPNRIKMVWGIVLAALASILLYVGGLEALQTASIIAAFPFVFVIFFMIAALFKELQKEGRMKQH</sequence>
<keyword evidence="7 8" id="KW-0472">Membrane</keyword>
<dbReference type="NCBIfam" id="TIGR00842">
    <property type="entry name" value="bcct"/>
    <property type="match status" value="1"/>
</dbReference>
<feature type="transmembrane region" description="Helical" evidence="8">
    <location>
        <begin position="268"/>
        <end position="288"/>
    </location>
</feature>
<dbReference type="Pfam" id="PF02028">
    <property type="entry name" value="BCCT"/>
    <property type="match status" value="1"/>
</dbReference>
<keyword evidence="4" id="KW-1003">Cell membrane</keyword>
<feature type="transmembrane region" description="Helical" evidence="8">
    <location>
        <begin position="196"/>
        <end position="217"/>
    </location>
</feature>
<comment type="subcellular location">
    <subcellularLocation>
        <location evidence="1">Cell membrane</location>
        <topology evidence="1">Multi-pass membrane protein</topology>
    </subcellularLocation>
</comment>
<dbReference type="GO" id="GO:0005886">
    <property type="term" value="C:plasma membrane"/>
    <property type="evidence" value="ECO:0007669"/>
    <property type="project" value="UniProtKB-SubCell"/>
</dbReference>
<evidence type="ECO:0000256" key="5">
    <source>
        <dbReference type="ARBA" id="ARBA00022692"/>
    </source>
</evidence>
<dbReference type="Proteomes" id="UP000001753">
    <property type="component" value="Chromosome"/>
</dbReference>
<keyword evidence="5 8" id="KW-0812">Transmembrane</keyword>
<dbReference type="EMBL" id="ACMP01000137">
    <property type="protein sequence ID" value="EEL68075.1"/>
    <property type="molecule type" value="Genomic_DNA"/>
</dbReference>
<dbReference type="PROSITE" id="PS01303">
    <property type="entry name" value="BCCT"/>
    <property type="match status" value="1"/>
</dbReference>
<evidence type="ECO:0000256" key="3">
    <source>
        <dbReference type="ARBA" id="ARBA00022448"/>
    </source>
</evidence>
<protein>
    <submittedName>
        <fullName evidence="9">Glycine betaine transporter</fullName>
    </submittedName>
</protein>
<dbReference type="InterPro" id="IPR000060">
    <property type="entry name" value="BCCT_transptr"/>
</dbReference>
<feature type="transmembrane region" description="Helical" evidence="8">
    <location>
        <begin position="411"/>
        <end position="441"/>
    </location>
</feature>
<feature type="transmembrane region" description="Helical" evidence="8">
    <location>
        <begin position="479"/>
        <end position="500"/>
    </location>
</feature>